<dbReference type="SUPFAM" id="SSF52540">
    <property type="entry name" value="P-loop containing nucleoside triphosphate hydrolases"/>
    <property type="match status" value="1"/>
</dbReference>
<accession>A0ABT6CL78</accession>
<organism evidence="1 2">
    <name type="scientific">Novosphingobium cyanobacteriorum</name>
    <dbReference type="NCBI Taxonomy" id="3024215"/>
    <lineage>
        <taxon>Bacteria</taxon>
        <taxon>Pseudomonadati</taxon>
        <taxon>Pseudomonadota</taxon>
        <taxon>Alphaproteobacteria</taxon>
        <taxon>Sphingomonadales</taxon>
        <taxon>Sphingomonadaceae</taxon>
        <taxon>Novosphingobium</taxon>
    </lineage>
</organism>
<evidence type="ECO:0000313" key="2">
    <source>
        <dbReference type="Proteomes" id="UP001222770"/>
    </source>
</evidence>
<name>A0ABT6CL78_9SPHN</name>
<protein>
    <submittedName>
        <fullName evidence="1">Sulfotransferase</fullName>
    </submittedName>
</protein>
<dbReference type="Pfam" id="PF13469">
    <property type="entry name" value="Sulfotransfer_3"/>
    <property type="match status" value="1"/>
</dbReference>
<dbReference type="EMBL" id="JAROCY010000015">
    <property type="protein sequence ID" value="MDF8334674.1"/>
    <property type="molecule type" value="Genomic_DNA"/>
</dbReference>
<keyword evidence="2" id="KW-1185">Reference proteome</keyword>
<dbReference type="Gene3D" id="3.40.50.300">
    <property type="entry name" value="P-loop containing nucleotide triphosphate hydrolases"/>
    <property type="match status" value="1"/>
</dbReference>
<sequence>MGTVADAGEAVRFTGTRQELCEEASRRTGLTDFGGTDFHEPLDILLNDLDGAGFSSGGAIGARECLLGFLTARLRATDGFKRQPEAMKRPIVRPLIVMGIVRSGTTALHKLLSMDPQFQGAEHWLCTAPQPRPARAEWEGNADFQQAKAILDAMIAQAPEMLEDHGMAVDTVEESLNLLPQSFRSNMFPSQFVVPNYDRWYRAQDDTASYERFADNLRLIGAHDDRRWLLKNPTDAFSLQEVLNVFPDAMVVQTHRDPLQSIPSIVNLLAAAHRMFRGENADIPGIYAREEEFWALALGRADAIKDAHPGQVFDVQFGDFVKNQIGVVEQIYAHFGLKLSAEAESAMRAWLEANPRRSTTMQRFTPEDYGHSSEGLKELYKAYRQRYGYA</sequence>
<dbReference type="InterPro" id="IPR027417">
    <property type="entry name" value="P-loop_NTPase"/>
</dbReference>
<reference evidence="1 2" key="1">
    <citation type="submission" date="2023-03" db="EMBL/GenBank/DDBJ databases">
        <title>Novosphingobium cyanobacteriorum sp. nov., isolated from a eutrophic reservoir during the Microcystis bloom period.</title>
        <authorList>
            <person name="Kang M."/>
            <person name="Le V."/>
            <person name="Ko S.-R."/>
            <person name="Lee S.-A."/>
            <person name="Ahn C.-Y."/>
        </authorList>
    </citation>
    <scope>NUCLEOTIDE SEQUENCE [LARGE SCALE GENOMIC DNA]</scope>
    <source>
        <strain evidence="1 2">HBC54</strain>
    </source>
</reference>
<dbReference type="RefSeq" id="WP_277279444.1">
    <property type="nucleotide sequence ID" value="NZ_JAROCY010000015.1"/>
</dbReference>
<dbReference type="Proteomes" id="UP001222770">
    <property type="component" value="Unassembled WGS sequence"/>
</dbReference>
<evidence type="ECO:0000313" key="1">
    <source>
        <dbReference type="EMBL" id="MDF8334674.1"/>
    </source>
</evidence>
<gene>
    <name evidence="1" type="ORF">POM99_15805</name>
</gene>
<dbReference type="PANTHER" id="PTHR36451:SF1">
    <property type="entry name" value="OMEGA-HYDROXY-BETA-DIHYDROMENAQUINONE-9 SULFOTRANSFERASE STF3"/>
    <property type="match status" value="1"/>
</dbReference>
<proteinExistence type="predicted"/>
<dbReference type="PANTHER" id="PTHR36451">
    <property type="entry name" value="PAPS-DEPENDENT SULFOTRANSFERASE STF3"/>
    <property type="match status" value="1"/>
</dbReference>
<comment type="caution">
    <text evidence="1">The sequence shown here is derived from an EMBL/GenBank/DDBJ whole genome shotgun (WGS) entry which is preliminary data.</text>
</comment>
<dbReference type="InterPro" id="IPR052736">
    <property type="entry name" value="Stf3_sulfotransferase"/>
</dbReference>